<dbReference type="PANTHER" id="PTHR46480:SF1">
    <property type="entry name" value="VOLTAGE-GATED HYDROGEN CHANNEL 1"/>
    <property type="match status" value="1"/>
</dbReference>
<dbReference type="AlphaFoldDB" id="A0A8X6MKX6"/>
<dbReference type="InterPro" id="IPR027359">
    <property type="entry name" value="Volt_channel_dom_sf"/>
</dbReference>
<evidence type="ECO:0000313" key="16">
    <source>
        <dbReference type="EMBL" id="GFS62563.1"/>
    </source>
</evidence>
<dbReference type="Gene3D" id="1.20.120.350">
    <property type="entry name" value="Voltage-gated potassium channels. Chain C"/>
    <property type="match status" value="1"/>
</dbReference>
<organism evidence="16 17">
    <name type="scientific">Nephila pilipes</name>
    <name type="common">Giant wood spider</name>
    <name type="synonym">Nephila maculata</name>
    <dbReference type="NCBI Taxonomy" id="299642"/>
    <lineage>
        <taxon>Eukaryota</taxon>
        <taxon>Metazoa</taxon>
        <taxon>Ecdysozoa</taxon>
        <taxon>Arthropoda</taxon>
        <taxon>Chelicerata</taxon>
        <taxon>Arachnida</taxon>
        <taxon>Araneae</taxon>
        <taxon>Araneomorphae</taxon>
        <taxon>Entelegynae</taxon>
        <taxon>Araneoidea</taxon>
        <taxon>Nephilidae</taxon>
        <taxon>Nephila</taxon>
    </lineage>
</organism>
<keyword evidence="3" id="KW-0813">Transport</keyword>
<feature type="region of interest" description="Disordered" evidence="13">
    <location>
        <begin position="1"/>
        <end position="29"/>
    </location>
</feature>
<sequence>MEVYSNSGKTAEKPKHKEDGSSSVISDSNSDVNIEKLNFRDDGSCSVISDTEEDPSLRPLVSCRERLQHMFESHKFQVGVVALVLIDCVVVIAELILEAKHDQLGNGLIPHILHYMSIGILSLFLVEIVVKIFAFGADFFHHKLEVFDAFVIVLSFALDVAFWEQEGIDLIIVLRLWRVARILNGVVMSVKTQADHKLEKERHLREGVEQELTKCRLYANALEKEVEMLRSVLRKHNINEMPPSVVNKSQPQNTINVVAEVNQIPPV</sequence>
<comment type="caution">
    <text evidence="16">The sequence shown here is derived from an EMBL/GenBank/DDBJ whole genome shotgun (WGS) entry which is preliminary data.</text>
</comment>
<evidence type="ECO:0000256" key="6">
    <source>
        <dbReference type="ARBA" id="ARBA00022882"/>
    </source>
</evidence>
<evidence type="ECO:0000256" key="7">
    <source>
        <dbReference type="ARBA" id="ARBA00022989"/>
    </source>
</evidence>
<reference evidence="16" key="1">
    <citation type="submission" date="2020-08" db="EMBL/GenBank/DDBJ databases">
        <title>Multicomponent nature underlies the extraordinary mechanical properties of spider dragline silk.</title>
        <authorList>
            <person name="Kono N."/>
            <person name="Nakamura H."/>
            <person name="Mori M."/>
            <person name="Yoshida Y."/>
            <person name="Ohtoshi R."/>
            <person name="Malay A.D."/>
            <person name="Moran D.A.P."/>
            <person name="Tomita M."/>
            <person name="Numata K."/>
            <person name="Arakawa K."/>
        </authorList>
    </citation>
    <scope>NUCLEOTIDE SEQUENCE</scope>
</reference>
<dbReference type="Pfam" id="PF00520">
    <property type="entry name" value="Ion_trans"/>
    <property type="match status" value="1"/>
</dbReference>
<evidence type="ECO:0000256" key="4">
    <source>
        <dbReference type="ARBA" id="ARBA00022475"/>
    </source>
</evidence>
<gene>
    <name evidence="16" type="primary">hvcn1</name>
    <name evidence="16" type="ORF">NPIL_518001</name>
</gene>
<evidence type="ECO:0000256" key="8">
    <source>
        <dbReference type="ARBA" id="ARBA00023054"/>
    </source>
</evidence>
<dbReference type="PANTHER" id="PTHR46480">
    <property type="entry name" value="F20B24.22"/>
    <property type="match status" value="1"/>
</dbReference>
<dbReference type="GO" id="GO:0034702">
    <property type="term" value="C:monoatomic ion channel complex"/>
    <property type="evidence" value="ECO:0007669"/>
    <property type="project" value="UniProtKB-KW"/>
</dbReference>
<evidence type="ECO:0000256" key="10">
    <source>
        <dbReference type="ARBA" id="ARBA00023136"/>
    </source>
</evidence>
<feature type="compositionally biased region" description="Basic and acidic residues" evidence="13">
    <location>
        <begin position="10"/>
        <end position="20"/>
    </location>
</feature>
<keyword evidence="11" id="KW-0407">Ion channel</keyword>
<comment type="subcellular location">
    <subcellularLocation>
        <location evidence="1">Cell membrane</location>
        <topology evidence="1">Multi-pass membrane protein</topology>
    </subcellularLocation>
</comment>
<keyword evidence="10 14" id="KW-0472">Membrane</keyword>
<keyword evidence="8" id="KW-0175">Coiled coil</keyword>
<keyword evidence="9" id="KW-0406">Ion transport</keyword>
<dbReference type="GO" id="GO:0005886">
    <property type="term" value="C:plasma membrane"/>
    <property type="evidence" value="ECO:0007669"/>
    <property type="project" value="UniProtKB-SubCell"/>
</dbReference>
<protein>
    <recommendedName>
        <fullName evidence="2">Voltage-gated hydrogen channel 1</fullName>
    </recommendedName>
    <alternativeName>
        <fullName evidence="12">Hydrogen voltage-gated channel 1</fullName>
    </alternativeName>
</protein>
<name>A0A8X6MKX6_NEPPI</name>
<keyword evidence="7 14" id="KW-1133">Transmembrane helix</keyword>
<evidence type="ECO:0000256" key="12">
    <source>
        <dbReference type="ARBA" id="ARBA00031989"/>
    </source>
</evidence>
<evidence type="ECO:0000256" key="5">
    <source>
        <dbReference type="ARBA" id="ARBA00022692"/>
    </source>
</evidence>
<feature type="transmembrane region" description="Helical" evidence="14">
    <location>
        <begin position="76"/>
        <end position="97"/>
    </location>
</feature>
<dbReference type="EMBL" id="BMAW01093877">
    <property type="protein sequence ID" value="GFS62563.1"/>
    <property type="molecule type" value="Genomic_DNA"/>
</dbReference>
<accession>A0A8X6MKX6</accession>
<dbReference type="InterPro" id="IPR005821">
    <property type="entry name" value="Ion_trans_dom"/>
</dbReference>
<proteinExistence type="predicted"/>
<dbReference type="SUPFAM" id="SSF81324">
    <property type="entry name" value="Voltage-gated potassium channels"/>
    <property type="match status" value="1"/>
</dbReference>
<evidence type="ECO:0000256" key="1">
    <source>
        <dbReference type="ARBA" id="ARBA00004651"/>
    </source>
</evidence>
<evidence type="ECO:0000256" key="14">
    <source>
        <dbReference type="SAM" id="Phobius"/>
    </source>
</evidence>
<keyword evidence="5 14" id="KW-0812">Transmembrane</keyword>
<dbReference type="OrthoDB" id="427456at2759"/>
<evidence type="ECO:0000256" key="11">
    <source>
        <dbReference type="ARBA" id="ARBA00023303"/>
    </source>
</evidence>
<dbReference type="GO" id="GO:0030171">
    <property type="term" value="F:voltage-gated proton channel activity"/>
    <property type="evidence" value="ECO:0007669"/>
    <property type="project" value="InterPro"/>
</dbReference>
<dbReference type="Proteomes" id="UP000887013">
    <property type="component" value="Unassembled WGS sequence"/>
</dbReference>
<evidence type="ECO:0000313" key="17">
    <source>
        <dbReference type="Proteomes" id="UP000887013"/>
    </source>
</evidence>
<feature type="domain" description="Ion transport" evidence="15">
    <location>
        <begin position="76"/>
        <end position="184"/>
    </location>
</feature>
<keyword evidence="17" id="KW-1185">Reference proteome</keyword>
<evidence type="ECO:0000256" key="13">
    <source>
        <dbReference type="SAM" id="MobiDB-lite"/>
    </source>
</evidence>
<evidence type="ECO:0000256" key="9">
    <source>
        <dbReference type="ARBA" id="ARBA00023065"/>
    </source>
</evidence>
<evidence type="ECO:0000256" key="3">
    <source>
        <dbReference type="ARBA" id="ARBA00022448"/>
    </source>
</evidence>
<dbReference type="InterPro" id="IPR031846">
    <property type="entry name" value="Hvcn1"/>
</dbReference>
<feature type="transmembrane region" description="Helical" evidence="14">
    <location>
        <begin position="112"/>
        <end position="134"/>
    </location>
</feature>
<evidence type="ECO:0000256" key="2">
    <source>
        <dbReference type="ARBA" id="ARBA00015897"/>
    </source>
</evidence>
<evidence type="ECO:0000259" key="15">
    <source>
        <dbReference type="Pfam" id="PF00520"/>
    </source>
</evidence>
<keyword evidence="4" id="KW-1003">Cell membrane</keyword>
<keyword evidence="6" id="KW-0851">Voltage-gated channel</keyword>